<sequence>FARLGHMGMGTGVYYTCFGRQYIGAPHVFFLFRASIPPERMAGSLLSTICERDIIYGKGASHLGKVRADVQNHIYSYLPSPLLYEAGHLVSLYKLDWAVGGAFFVPVDKILFFSSIRKIIGGMG</sequence>
<name>A0A7U2I479_PHANO</name>
<reference evidence="2" key="1">
    <citation type="journal article" date="2021" name="BMC Genomics">
        <title>Chromosome-level genome assembly and manually-curated proteome of model necrotroph Parastagonospora nodorum Sn15 reveals a genome-wide trove of candidate effector homologs, and redundancy of virulence-related functions within an accessory chromosome.</title>
        <authorList>
            <person name="Bertazzoni S."/>
            <person name="Jones D.A.B."/>
            <person name="Phan H.T."/>
            <person name="Tan K.-C."/>
            <person name="Hane J.K."/>
        </authorList>
    </citation>
    <scope>NUCLEOTIDE SEQUENCE [LARGE SCALE GENOMIC DNA]</scope>
    <source>
        <strain evidence="2">SN15 / ATCC MYA-4574 / FGSC 10173)</strain>
    </source>
</reference>
<evidence type="ECO:0000313" key="1">
    <source>
        <dbReference type="EMBL" id="QRC98787.1"/>
    </source>
</evidence>
<dbReference type="VEuPathDB" id="FungiDB:JI435_412550"/>
<organism evidence="1 2">
    <name type="scientific">Phaeosphaeria nodorum (strain SN15 / ATCC MYA-4574 / FGSC 10173)</name>
    <name type="common">Glume blotch fungus</name>
    <name type="synonym">Parastagonospora nodorum</name>
    <dbReference type="NCBI Taxonomy" id="321614"/>
    <lineage>
        <taxon>Eukaryota</taxon>
        <taxon>Fungi</taxon>
        <taxon>Dikarya</taxon>
        <taxon>Ascomycota</taxon>
        <taxon>Pezizomycotina</taxon>
        <taxon>Dothideomycetes</taxon>
        <taxon>Pleosporomycetidae</taxon>
        <taxon>Pleosporales</taxon>
        <taxon>Pleosporineae</taxon>
        <taxon>Phaeosphaeriaceae</taxon>
        <taxon>Parastagonospora</taxon>
    </lineage>
</organism>
<evidence type="ECO:0000313" key="2">
    <source>
        <dbReference type="Proteomes" id="UP000663193"/>
    </source>
</evidence>
<dbReference type="AlphaFoldDB" id="A0A7U2I479"/>
<dbReference type="EMBL" id="CP069031">
    <property type="protein sequence ID" value="QRC98787.1"/>
    <property type="molecule type" value="Genomic_DNA"/>
</dbReference>
<proteinExistence type="predicted"/>
<keyword evidence="2" id="KW-1185">Reference proteome</keyword>
<accession>A0A7U2I479</accession>
<protein>
    <submittedName>
        <fullName evidence="1">Uncharacterized protein</fullName>
    </submittedName>
</protein>
<feature type="non-terminal residue" evidence="1">
    <location>
        <position position="1"/>
    </location>
</feature>
<dbReference type="Proteomes" id="UP000663193">
    <property type="component" value="Chromosome 9"/>
</dbReference>
<gene>
    <name evidence="1" type="ORF">JI435_412550</name>
</gene>